<dbReference type="InterPro" id="IPR002893">
    <property type="entry name" value="Znf_MYND"/>
</dbReference>
<dbReference type="GeneID" id="18929667"/>
<dbReference type="InterPro" id="IPR011990">
    <property type="entry name" value="TPR-like_helical_dom_sf"/>
</dbReference>
<dbReference type="EMBL" id="GL883097">
    <property type="protein sequence ID" value="EGG09603.1"/>
    <property type="molecule type" value="Genomic_DNA"/>
</dbReference>
<dbReference type="PROSITE" id="PS50865">
    <property type="entry name" value="ZF_MYND_2"/>
    <property type="match status" value="1"/>
</dbReference>
<feature type="domain" description="MYND-type" evidence="5">
    <location>
        <begin position="137"/>
        <end position="183"/>
    </location>
</feature>
<keyword evidence="3" id="KW-0862">Zinc</keyword>
<dbReference type="InParanoid" id="F4RDI4"/>
<evidence type="ECO:0000259" key="5">
    <source>
        <dbReference type="PROSITE" id="PS50865"/>
    </source>
</evidence>
<dbReference type="RefSeq" id="XP_007407330.1">
    <property type="nucleotide sequence ID" value="XM_007407268.1"/>
</dbReference>
<dbReference type="eggNOG" id="ENOG502S1PU">
    <property type="taxonomic scope" value="Eukaryota"/>
</dbReference>
<keyword evidence="1" id="KW-0479">Metal-binding</keyword>
<evidence type="ECO:0000313" key="7">
    <source>
        <dbReference type="Proteomes" id="UP000001072"/>
    </source>
</evidence>
<dbReference type="AlphaFoldDB" id="F4RDI4"/>
<organism evidence="7">
    <name type="scientific">Melampsora larici-populina (strain 98AG31 / pathotype 3-4-7)</name>
    <name type="common">Poplar leaf rust fungus</name>
    <dbReference type="NCBI Taxonomy" id="747676"/>
    <lineage>
        <taxon>Eukaryota</taxon>
        <taxon>Fungi</taxon>
        <taxon>Dikarya</taxon>
        <taxon>Basidiomycota</taxon>
        <taxon>Pucciniomycotina</taxon>
        <taxon>Pucciniomycetes</taxon>
        <taxon>Pucciniales</taxon>
        <taxon>Melampsoraceae</taxon>
        <taxon>Melampsora</taxon>
    </lineage>
</organism>
<dbReference type="InterPro" id="IPR019734">
    <property type="entry name" value="TPR_rpt"/>
</dbReference>
<sequence>MKGFHSSTSPSTATNKQLIENGISRSKALSLYRDGQYAEAEVVFLKSIQKKIITNGEQSQDVALVRSDLADLYLDMGRLKEAQSLLEDAERVRRSGIVSDLACTRDNLGRTYEMQEEYEQAIKWRTMGAPNEMVCSHLECPKMINAAKLSKYVELQHCARCKCVFYCNAACQKKDWKRHKKYCKAPGPAV</sequence>
<dbReference type="Proteomes" id="UP000001072">
    <property type="component" value="Unassembled WGS sequence"/>
</dbReference>
<dbReference type="STRING" id="747676.F4RDI4"/>
<dbReference type="Pfam" id="PF01753">
    <property type="entry name" value="zf-MYND"/>
    <property type="match status" value="1"/>
</dbReference>
<evidence type="ECO:0000256" key="1">
    <source>
        <dbReference type="ARBA" id="ARBA00022723"/>
    </source>
</evidence>
<protein>
    <recommendedName>
        <fullName evidence="5">MYND-type domain-containing protein</fullName>
    </recommendedName>
</protein>
<accession>F4RDI4</accession>
<dbReference type="SUPFAM" id="SSF48452">
    <property type="entry name" value="TPR-like"/>
    <property type="match status" value="1"/>
</dbReference>
<dbReference type="Pfam" id="PF13424">
    <property type="entry name" value="TPR_12"/>
    <property type="match status" value="1"/>
</dbReference>
<keyword evidence="2 4" id="KW-0863">Zinc-finger</keyword>
<evidence type="ECO:0000256" key="2">
    <source>
        <dbReference type="ARBA" id="ARBA00022771"/>
    </source>
</evidence>
<proteinExistence type="predicted"/>
<dbReference type="OrthoDB" id="1917726at2759"/>
<keyword evidence="7" id="KW-1185">Reference proteome</keyword>
<evidence type="ECO:0000256" key="4">
    <source>
        <dbReference type="PROSITE-ProRule" id="PRU00134"/>
    </source>
</evidence>
<dbReference type="Pfam" id="PF13181">
    <property type="entry name" value="TPR_8"/>
    <property type="match status" value="1"/>
</dbReference>
<gene>
    <name evidence="6" type="ORF">MELLADRAFT_61078</name>
</gene>
<dbReference type="Gene3D" id="6.10.140.2220">
    <property type="match status" value="1"/>
</dbReference>
<name>F4RDI4_MELLP</name>
<dbReference type="Gene3D" id="1.25.40.10">
    <property type="entry name" value="Tetratricopeptide repeat domain"/>
    <property type="match status" value="1"/>
</dbReference>
<evidence type="ECO:0000313" key="6">
    <source>
        <dbReference type="EMBL" id="EGG09603.1"/>
    </source>
</evidence>
<evidence type="ECO:0000256" key="3">
    <source>
        <dbReference type="ARBA" id="ARBA00022833"/>
    </source>
</evidence>
<reference evidence="7" key="1">
    <citation type="journal article" date="2011" name="Proc. Natl. Acad. Sci. U.S.A.">
        <title>Obligate biotrophy features unraveled by the genomic analysis of rust fungi.</title>
        <authorList>
            <person name="Duplessis S."/>
            <person name="Cuomo C.A."/>
            <person name="Lin Y.-C."/>
            <person name="Aerts A."/>
            <person name="Tisserant E."/>
            <person name="Veneault-Fourrey C."/>
            <person name="Joly D.L."/>
            <person name="Hacquard S."/>
            <person name="Amselem J."/>
            <person name="Cantarel B.L."/>
            <person name="Chiu R."/>
            <person name="Coutinho P.M."/>
            <person name="Feau N."/>
            <person name="Field M."/>
            <person name="Frey P."/>
            <person name="Gelhaye E."/>
            <person name="Goldberg J."/>
            <person name="Grabherr M.G."/>
            <person name="Kodira C.D."/>
            <person name="Kohler A."/>
            <person name="Kuees U."/>
            <person name="Lindquist E.A."/>
            <person name="Lucas S.M."/>
            <person name="Mago R."/>
            <person name="Mauceli E."/>
            <person name="Morin E."/>
            <person name="Murat C."/>
            <person name="Pangilinan J.L."/>
            <person name="Park R."/>
            <person name="Pearson M."/>
            <person name="Quesneville H."/>
            <person name="Rouhier N."/>
            <person name="Sakthikumar S."/>
            <person name="Salamov A.A."/>
            <person name="Schmutz J."/>
            <person name="Selles B."/>
            <person name="Shapiro H."/>
            <person name="Tanguay P."/>
            <person name="Tuskan G.A."/>
            <person name="Henrissat B."/>
            <person name="Van de Peer Y."/>
            <person name="Rouze P."/>
            <person name="Ellis J.G."/>
            <person name="Dodds P.N."/>
            <person name="Schein J.E."/>
            <person name="Zhong S."/>
            <person name="Hamelin R.C."/>
            <person name="Grigoriev I.V."/>
            <person name="Szabo L.J."/>
            <person name="Martin F."/>
        </authorList>
    </citation>
    <scope>NUCLEOTIDE SEQUENCE [LARGE SCALE GENOMIC DNA]</scope>
    <source>
        <strain evidence="7">98AG31 / pathotype 3-4-7</strain>
    </source>
</reference>
<dbReference type="KEGG" id="mlr:MELLADRAFT_61078"/>
<dbReference type="GO" id="GO:0008270">
    <property type="term" value="F:zinc ion binding"/>
    <property type="evidence" value="ECO:0007669"/>
    <property type="project" value="UniProtKB-KW"/>
</dbReference>
<dbReference type="HOGENOM" id="CLU_120095_0_0_1"/>
<dbReference type="VEuPathDB" id="FungiDB:MELLADRAFT_61078"/>
<dbReference type="SUPFAM" id="SSF144232">
    <property type="entry name" value="HIT/MYND zinc finger-like"/>
    <property type="match status" value="1"/>
</dbReference>